<feature type="transmembrane region" description="Helical" evidence="8">
    <location>
        <begin position="7"/>
        <end position="26"/>
    </location>
</feature>
<dbReference type="InterPro" id="IPR045062">
    <property type="entry name" value="Cyt_c_biogenesis_CcsA/CcmC"/>
</dbReference>
<evidence type="ECO:0000256" key="7">
    <source>
        <dbReference type="ARBA" id="ARBA00023136"/>
    </source>
</evidence>
<dbReference type="Pfam" id="PF01578">
    <property type="entry name" value="Cytochrom_C_asm"/>
    <property type="match status" value="1"/>
</dbReference>
<evidence type="ECO:0000313" key="11">
    <source>
        <dbReference type="Proteomes" id="UP000216052"/>
    </source>
</evidence>
<dbReference type="RefSeq" id="WP_245692330.1">
    <property type="nucleotide sequence ID" value="NZ_CP155571.1"/>
</dbReference>
<evidence type="ECO:0000256" key="8">
    <source>
        <dbReference type="SAM" id="Phobius"/>
    </source>
</evidence>
<dbReference type="PRINTS" id="PR01386">
    <property type="entry name" value="CCMCBIOGNSIS"/>
</dbReference>
<protein>
    <recommendedName>
        <fullName evidence="3">Heme exporter protein C</fullName>
    </recommendedName>
</protein>
<dbReference type="InterPro" id="IPR002541">
    <property type="entry name" value="Cyt_c_assembly"/>
</dbReference>
<feature type="transmembrane region" description="Helical" evidence="8">
    <location>
        <begin position="38"/>
        <end position="61"/>
    </location>
</feature>
<dbReference type="EMBL" id="CP155571">
    <property type="protein sequence ID" value="XFO75135.1"/>
    <property type="molecule type" value="Genomic_DNA"/>
</dbReference>
<reference evidence="10" key="1">
    <citation type="submission" date="2024-05" db="EMBL/GenBank/DDBJ databases">
        <title>Isolation and characterization of Sporomusa carbonis sp. nov., a carboxydotrophic hydrogenogen in the genus of Sporomusa isolated from a charcoal burning pile.</title>
        <authorList>
            <person name="Boeer T."/>
            <person name="Rosenbaum F."/>
            <person name="Eysell L."/>
            <person name="Mueller V."/>
            <person name="Daniel R."/>
            <person name="Poehlein A."/>
        </authorList>
    </citation>
    <scope>NUCLEOTIDE SEQUENCE [LARGE SCALE GENOMIC DNA]</scope>
    <source>
        <strain evidence="10">DSM 3132</strain>
    </source>
</reference>
<evidence type="ECO:0000256" key="6">
    <source>
        <dbReference type="ARBA" id="ARBA00022989"/>
    </source>
</evidence>
<evidence type="ECO:0000256" key="1">
    <source>
        <dbReference type="ARBA" id="ARBA00004141"/>
    </source>
</evidence>
<comment type="similarity">
    <text evidence="2">Belongs to the CcmC/CycZ/HelC family.</text>
</comment>
<dbReference type="Proteomes" id="UP000216052">
    <property type="component" value="Chromosome"/>
</dbReference>
<feature type="transmembrane region" description="Helical" evidence="8">
    <location>
        <begin position="143"/>
        <end position="164"/>
    </location>
</feature>
<name>A0ABZ3JAG6_SPOA4</name>
<feature type="transmembrane region" description="Helical" evidence="8">
    <location>
        <begin position="81"/>
        <end position="101"/>
    </location>
</feature>
<feature type="transmembrane region" description="Helical" evidence="8">
    <location>
        <begin position="184"/>
        <end position="203"/>
    </location>
</feature>
<keyword evidence="7 8" id="KW-0472">Membrane</keyword>
<gene>
    <name evidence="10" type="primary">ccmC_2</name>
    <name evidence="10" type="ORF">SPACI_052500</name>
</gene>
<feature type="transmembrane region" description="Helical" evidence="8">
    <location>
        <begin position="113"/>
        <end position="131"/>
    </location>
</feature>
<evidence type="ECO:0000256" key="3">
    <source>
        <dbReference type="ARBA" id="ARBA00016463"/>
    </source>
</evidence>
<evidence type="ECO:0000313" key="10">
    <source>
        <dbReference type="EMBL" id="XFO75135.1"/>
    </source>
</evidence>
<evidence type="ECO:0000256" key="4">
    <source>
        <dbReference type="ARBA" id="ARBA00022692"/>
    </source>
</evidence>
<accession>A0ABZ3JAG6</accession>
<evidence type="ECO:0000256" key="2">
    <source>
        <dbReference type="ARBA" id="ARBA00005840"/>
    </source>
</evidence>
<proteinExistence type="inferred from homology"/>
<sequence>MKRSYLSIWGIGIWTVGVIYAVLTIIPPAEGLGNLVRIAFFHIPVAWVSVLAFLLSAVWAFQYLRTRQPEHDWKSSAAASLGFVFCILATVSGAIFAKLTWGAYWNWDPRQTTIFILLLIYGAYLALRSAIEDKEQKARIAAVYSLCSFITVPFLVFIIPRYYFSLHPAPVINSAAKVDMDWGMLIILIAALIACTAIFWWLLSCRVHSQCQYEAALLDGEEGLKQ</sequence>
<feature type="domain" description="Cytochrome c assembly protein" evidence="9">
    <location>
        <begin position="33"/>
        <end position="159"/>
    </location>
</feature>
<comment type="subcellular location">
    <subcellularLocation>
        <location evidence="1">Membrane</location>
        <topology evidence="1">Multi-pass membrane protein</topology>
    </subcellularLocation>
</comment>
<keyword evidence="11" id="KW-1185">Reference proteome</keyword>
<dbReference type="PANTHER" id="PTHR30071">
    <property type="entry name" value="HEME EXPORTER PROTEIN C"/>
    <property type="match status" value="1"/>
</dbReference>
<organism evidence="10 11">
    <name type="scientific">Sporomusa acidovorans (strain ATCC 49682 / DSM 3132 / Mol)</name>
    <dbReference type="NCBI Taxonomy" id="1123286"/>
    <lineage>
        <taxon>Bacteria</taxon>
        <taxon>Bacillati</taxon>
        <taxon>Bacillota</taxon>
        <taxon>Negativicutes</taxon>
        <taxon>Selenomonadales</taxon>
        <taxon>Sporomusaceae</taxon>
        <taxon>Sporomusa</taxon>
    </lineage>
</organism>
<keyword evidence="4 8" id="KW-0812">Transmembrane</keyword>
<dbReference type="PANTHER" id="PTHR30071:SF1">
    <property type="entry name" value="CYTOCHROME B_B6 PROTEIN-RELATED"/>
    <property type="match status" value="1"/>
</dbReference>
<keyword evidence="5" id="KW-0201">Cytochrome c-type biogenesis</keyword>
<evidence type="ECO:0000256" key="5">
    <source>
        <dbReference type="ARBA" id="ARBA00022748"/>
    </source>
</evidence>
<evidence type="ECO:0000259" key="9">
    <source>
        <dbReference type="Pfam" id="PF01578"/>
    </source>
</evidence>
<keyword evidence="6 8" id="KW-1133">Transmembrane helix</keyword>
<dbReference type="InterPro" id="IPR003557">
    <property type="entry name" value="Cyt_c_biogenesis_CcmC"/>
</dbReference>